<gene>
    <name evidence="2" type="ORF">PMH09_06385</name>
</gene>
<name>A0ABT7BUF5_9CYAN</name>
<feature type="compositionally biased region" description="Polar residues" evidence="1">
    <location>
        <begin position="12"/>
        <end position="24"/>
    </location>
</feature>
<feature type="compositionally biased region" description="Low complexity" evidence="1">
    <location>
        <begin position="36"/>
        <end position="48"/>
    </location>
</feature>
<dbReference type="RefSeq" id="WP_283757472.1">
    <property type="nucleotide sequence ID" value="NZ_JAQOSQ010000004.1"/>
</dbReference>
<dbReference type="EMBL" id="JAQOSQ010000004">
    <property type="protein sequence ID" value="MDJ1182820.1"/>
    <property type="molecule type" value="Genomic_DNA"/>
</dbReference>
<feature type="compositionally biased region" description="Polar residues" evidence="1">
    <location>
        <begin position="62"/>
        <end position="72"/>
    </location>
</feature>
<evidence type="ECO:0000313" key="2">
    <source>
        <dbReference type="EMBL" id="MDJ1182820.1"/>
    </source>
</evidence>
<protein>
    <submittedName>
        <fullName evidence="2">Uncharacterized protein</fullName>
    </submittedName>
</protein>
<feature type="compositionally biased region" description="Basic residues" evidence="1">
    <location>
        <begin position="1"/>
        <end position="11"/>
    </location>
</feature>
<feature type="region of interest" description="Disordered" evidence="1">
    <location>
        <begin position="1262"/>
        <end position="1286"/>
    </location>
</feature>
<feature type="region of interest" description="Disordered" evidence="1">
    <location>
        <begin position="1357"/>
        <end position="1383"/>
    </location>
</feature>
<keyword evidence="3" id="KW-1185">Reference proteome</keyword>
<organism evidence="2 3">
    <name type="scientific">Roseofilum casamattae BLCC-M143</name>
    <dbReference type="NCBI Taxonomy" id="3022442"/>
    <lineage>
        <taxon>Bacteria</taxon>
        <taxon>Bacillati</taxon>
        <taxon>Cyanobacteriota</taxon>
        <taxon>Cyanophyceae</taxon>
        <taxon>Desertifilales</taxon>
        <taxon>Desertifilaceae</taxon>
        <taxon>Roseofilum</taxon>
        <taxon>Roseofilum casamattae</taxon>
    </lineage>
</organism>
<dbReference type="Proteomes" id="UP001232992">
    <property type="component" value="Unassembled WGS sequence"/>
</dbReference>
<feature type="compositionally biased region" description="Basic and acidic residues" evidence="1">
    <location>
        <begin position="91"/>
        <end position="104"/>
    </location>
</feature>
<feature type="region of interest" description="Disordered" evidence="1">
    <location>
        <begin position="797"/>
        <end position="830"/>
    </location>
</feature>
<evidence type="ECO:0000256" key="1">
    <source>
        <dbReference type="SAM" id="MobiDB-lite"/>
    </source>
</evidence>
<feature type="compositionally biased region" description="Polar residues" evidence="1">
    <location>
        <begin position="1361"/>
        <end position="1374"/>
    </location>
</feature>
<comment type="caution">
    <text evidence="2">The sequence shown here is derived from an EMBL/GenBank/DDBJ whole genome shotgun (WGS) entry which is preliminary data.</text>
</comment>
<accession>A0ABT7BUF5</accession>
<feature type="compositionally biased region" description="Polar residues" evidence="1">
    <location>
        <begin position="81"/>
        <end position="90"/>
    </location>
</feature>
<sequence length="1383" mass="157197">MGRTQIRKRRPSQPTTGASVQLTPSPVPSRSKAEPSQQFQNNSSFFSSTQLSPLEKAGRPLDTTQPESTQAKAHTAVIQGKLTQANSSHAVQREGEDDAGKEKPFTDLASKFDRGVAAASKFKKSKHLKNLSKRLKAHEKNDTLLYIMEDIIGWRKIHSETYARVQYIDALNQREDEMRWGGAKAKHQLKYTKTQKQAAEIYILVSKIGQEVANSPEMERMRESFAQNLIPDDSQHPLPLTGANIPWPAAAQEDVKEEKRTFGNLEIGGPQLAQALKEPARLIGIKNRRYTKAISGLGKAAELLQTYRSELVREDGQVSKDSQNKILDKLDVWVEKASTLYIEDEAAKRYNKRKAARTGREGVMSRFGRNFFSNRRDRQTIELYKATQVYIQRIYQSFGVEFKPKTLAASEVNYSNIGNAPTIAEFGTYKGENEELDRVDITLASFKNNTKKYGLRRRGNIFKTIDKLLDRYLKLKNTVVDREDLAERKEIIEQMKTLVDTWKNKHIPKVKKLQKRIDEYHNVRQKLLDKAGDNEGLQGMVDQKYGEVEMYPADKKLLEISNYLDTFLLALNGQKSSLEEVQADTLGKSNLPQNVGSVDTRGKKKKDIDKNFKKIKAKYKNYDGDTGTFFGFVVPQIIDSMAPQIGDYTKFELQLRFPTDPTASTFVGGRFVLQTERKGGSEYKVRFEGLFQAGGTARIAAIAGELGIYFETIGSSPEQIGKLLSYGLYRRFRESRMVHRSTTNYLWGDGTTVARRKSGWKGRRLFHLRSPKSKQIVSDEQAYLDAEEWAARVEKEIWDLPPEPKKPDKTNDPETDKANEAQYKKDKKDYDGKKKKAEKAYIEMGGLTGGLAEIQSDPATGSSDVYGVKGKAAAQYFEGRRYDRASIKGKDKTDADGNVVGTRRKIGETEYKKKGRQKTRGRGMHKLWISGEGSFGNLKAKGKLKLDWMEKPGVKMSAFKAIMGKWELKVEGIMEMSMSHFGEGKYAGPIAIGASRAILRLLSNLIPQVRERTKGRRSRIGKEFIGDLMYAANDIADNFVTSGKDFGTTDKLKPLLHKDKAFDPSAKVGLNVTYKTGKETKVGDLGKKTFAQAGRPQKHELNVYLQNELKISFLDSFLQARRQERILQWKADWGDKWSLEILRESIKKDVAFESKTQDAKQKEITKKQGGRENAGVLMPLVSEFRAETNMGRFKRRSPMLKAVDAVLKLYTSLVSKPLDKRDRDRRIAQLKNMKEMCDLWLDNVIVATQNNKMKFNDLLAEVQTPDEDRDENAPRPENVVTNQESETQAMKISRYLREDFLKKVEQHKSWLERLEIDNIELVADALTRQAFDPKRMDQSTKQKTKLKNLLKGARQKYQPRNAVQQSAIQRSTSEAMRRYGRLG</sequence>
<feature type="region of interest" description="Disordered" evidence="1">
    <location>
        <begin position="1"/>
        <end position="104"/>
    </location>
</feature>
<proteinExistence type="predicted"/>
<reference evidence="2 3" key="1">
    <citation type="submission" date="2023-01" db="EMBL/GenBank/DDBJ databases">
        <title>Novel diversity within Roseofilum (Cyanobacteria; Desertifilaceae) from marine benthic mats with descriptions of four novel species.</title>
        <authorList>
            <person name="Wang Y."/>
            <person name="Berthold D.E."/>
            <person name="Hu J."/>
            <person name="Lefler F.W."/>
            <person name="Laughinghouse H.D. IV."/>
        </authorList>
    </citation>
    <scope>NUCLEOTIDE SEQUENCE [LARGE SCALE GENOMIC DNA]</scope>
    <source>
        <strain evidence="2 3">BLCC-M143</strain>
    </source>
</reference>
<evidence type="ECO:0000313" key="3">
    <source>
        <dbReference type="Proteomes" id="UP001232992"/>
    </source>
</evidence>